<evidence type="ECO:0000256" key="4">
    <source>
        <dbReference type="PROSITE-ProRule" id="PRU01248"/>
    </source>
</evidence>
<dbReference type="SUPFAM" id="SSF56349">
    <property type="entry name" value="DNA breaking-rejoining enzymes"/>
    <property type="match status" value="1"/>
</dbReference>
<evidence type="ECO:0000256" key="1">
    <source>
        <dbReference type="ARBA" id="ARBA00022908"/>
    </source>
</evidence>
<dbReference type="InterPro" id="IPR013762">
    <property type="entry name" value="Integrase-like_cat_sf"/>
</dbReference>
<dbReference type="InterPro" id="IPR011010">
    <property type="entry name" value="DNA_brk_join_enz"/>
</dbReference>
<dbReference type="InterPro" id="IPR050090">
    <property type="entry name" value="Tyrosine_recombinase_XerCD"/>
</dbReference>
<evidence type="ECO:0000256" key="3">
    <source>
        <dbReference type="ARBA" id="ARBA00023172"/>
    </source>
</evidence>
<dbReference type="Pfam" id="PF00589">
    <property type="entry name" value="Phage_integrase"/>
    <property type="match status" value="1"/>
</dbReference>
<organism evidence="9 10">
    <name type="scientific">Mycolicibacterium agri</name>
    <name type="common">Mycobacterium agri</name>
    <dbReference type="NCBI Taxonomy" id="36811"/>
    <lineage>
        <taxon>Bacteria</taxon>
        <taxon>Bacillati</taxon>
        <taxon>Actinomycetota</taxon>
        <taxon>Actinomycetes</taxon>
        <taxon>Mycobacteriales</taxon>
        <taxon>Mycobacteriaceae</taxon>
        <taxon>Mycolicibacterium</taxon>
    </lineage>
</organism>
<dbReference type="GO" id="GO:0006310">
    <property type="term" value="P:DNA recombination"/>
    <property type="evidence" value="ECO:0007669"/>
    <property type="project" value="UniProtKB-KW"/>
</dbReference>
<dbReference type="Pfam" id="PF14659">
    <property type="entry name" value="Phage_int_SAM_3"/>
    <property type="match status" value="1"/>
</dbReference>
<dbReference type="CDD" id="cd01189">
    <property type="entry name" value="INT_ICEBs1_C_like"/>
    <property type="match status" value="1"/>
</dbReference>
<keyword evidence="3" id="KW-0233">DNA recombination</keyword>
<dbReference type="Gene3D" id="1.10.150.130">
    <property type="match status" value="1"/>
</dbReference>
<protein>
    <submittedName>
        <fullName evidence="9">Site-specific integrase</fullName>
    </submittedName>
</protein>
<evidence type="ECO:0000313" key="8">
    <source>
        <dbReference type="EMBL" id="GFG50183.1"/>
    </source>
</evidence>
<evidence type="ECO:0000259" key="6">
    <source>
        <dbReference type="PROSITE" id="PS51898"/>
    </source>
</evidence>
<dbReference type="EMBL" id="PDCP01000123">
    <property type="protein sequence ID" value="PEG33314.1"/>
    <property type="molecule type" value="Genomic_DNA"/>
</dbReference>
<feature type="domain" description="Core-binding (CB)" evidence="7">
    <location>
        <begin position="67"/>
        <end position="149"/>
    </location>
</feature>
<evidence type="ECO:0000313" key="11">
    <source>
        <dbReference type="Proteomes" id="UP000465302"/>
    </source>
</evidence>
<dbReference type="GO" id="GO:0015074">
    <property type="term" value="P:DNA integration"/>
    <property type="evidence" value="ECO:0007669"/>
    <property type="project" value="UniProtKB-KW"/>
</dbReference>
<dbReference type="PANTHER" id="PTHR30349:SF91">
    <property type="entry name" value="INTA PROTEIN"/>
    <property type="match status" value="1"/>
</dbReference>
<keyword evidence="10" id="KW-1185">Reference proteome</keyword>
<evidence type="ECO:0000313" key="10">
    <source>
        <dbReference type="Proteomes" id="UP000220914"/>
    </source>
</evidence>
<reference evidence="8" key="3">
    <citation type="submission" date="2020-02" db="EMBL/GenBank/DDBJ databases">
        <authorList>
            <person name="Matsumoto Y."/>
            <person name="Motooka D."/>
            <person name="Nakamura S."/>
        </authorList>
    </citation>
    <scope>NUCLEOTIDE SEQUENCE</scope>
    <source>
        <strain evidence="8">JCM 6377</strain>
    </source>
</reference>
<gene>
    <name evidence="9" type="ORF">CQY20_31435</name>
    <name evidence="8" type="ORF">MAGR_16240</name>
</gene>
<dbReference type="PANTHER" id="PTHR30349">
    <property type="entry name" value="PHAGE INTEGRASE-RELATED"/>
    <property type="match status" value="1"/>
</dbReference>
<dbReference type="PROSITE" id="PS51900">
    <property type="entry name" value="CB"/>
    <property type="match status" value="1"/>
</dbReference>
<proteinExistence type="predicted"/>
<dbReference type="Gene3D" id="1.10.443.10">
    <property type="entry name" value="Intergrase catalytic core"/>
    <property type="match status" value="1"/>
</dbReference>
<evidence type="ECO:0000259" key="7">
    <source>
        <dbReference type="PROSITE" id="PS51900"/>
    </source>
</evidence>
<feature type="region of interest" description="Disordered" evidence="5">
    <location>
        <begin position="373"/>
        <end position="402"/>
    </location>
</feature>
<feature type="domain" description="Tyr recombinase" evidence="6">
    <location>
        <begin position="170"/>
        <end position="360"/>
    </location>
</feature>
<keyword evidence="1" id="KW-0229">DNA integration</keyword>
<dbReference type="GO" id="GO:0003677">
    <property type="term" value="F:DNA binding"/>
    <property type="evidence" value="ECO:0007669"/>
    <property type="project" value="UniProtKB-UniRule"/>
</dbReference>
<reference evidence="8 11" key="2">
    <citation type="journal article" date="2019" name="Emerg. Microbes Infect.">
        <title>Comprehensive subspecies identification of 175 nontuberculous mycobacteria species based on 7547 genomic profiles.</title>
        <authorList>
            <person name="Matsumoto Y."/>
            <person name="Kinjo T."/>
            <person name="Motooka D."/>
            <person name="Nabeya D."/>
            <person name="Jung N."/>
            <person name="Uechi K."/>
            <person name="Horii T."/>
            <person name="Iida T."/>
            <person name="Fujita J."/>
            <person name="Nakamura S."/>
        </authorList>
    </citation>
    <scope>NUCLEOTIDE SEQUENCE [LARGE SCALE GENOMIC DNA]</scope>
    <source>
        <strain evidence="8 11">JCM 6377</strain>
    </source>
</reference>
<dbReference type="RefSeq" id="WP_097944893.1">
    <property type="nucleotide sequence ID" value="NZ_BLKS01000001.1"/>
</dbReference>
<accession>A0A2A7MNQ9</accession>
<sequence>MSGRRYGEGTIYKRNDGRWAGSAYVKVTGGIQKRLTVYGRTREDAHKKLLALLDKSRSGIALASRQWRVGDYLDYWLPIVKSTRRPLTYIQYESLCRLYIRPRLGTKLLSALSVAELQAYFHHLQQSGVGSRTIQKQRTVLSAMLTHAQREDIVMRNVARLVVLPSFERKEIRPWTENEVGRFLAAATGNRFYEAFLLLALYGLRRGEVLGLRWRDIDLADNVIQVRQQIQSIHGRLSVEPLKTRTSRRALPLLQVVATALKQRYEQTTPPPQPDDLIFRSLTGTPVDPPRLLKTFYRLCEQQQLPRITLHHLRHTTATLLKKLAVPARDAQLILGHSNISTTQEIYQHADIDGQRAALSRLAQLVTEAGSSDNSCQKQLSDNENGPHSGPISTRITSGSSGWDRTSDLRLMSYVRYWFACQITEKYLLVDSHRRQWKMGIAAVKNSCQLPAETRGSW</sequence>
<dbReference type="Proteomes" id="UP000465302">
    <property type="component" value="Unassembled WGS sequence"/>
</dbReference>
<dbReference type="InterPro" id="IPR002104">
    <property type="entry name" value="Integrase_catalytic"/>
</dbReference>
<evidence type="ECO:0000313" key="9">
    <source>
        <dbReference type="EMBL" id="PEG33314.1"/>
    </source>
</evidence>
<dbReference type="InterPro" id="IPR010998">
    <property type="entry name" value="Integrase_recombinase_N"/>
</dbReference>
<dbReference type="PROSITE" id="PS51898">
    <property type="entry name" value="TYR_RECOMBINASE"/>
    <property type="match status" value="1"/>
</dbReference>
<dbReference type="EMBL" id="BLKS01000001">
    <property type="protein sequence ID" value="GFG50183.1"/>
    <property type="molecule type" value="Genomic_DNA"/>
</dbReference>
<dbReference type="InterPro" id="IPR004107">
    <property type="entry name" value="Integrase_SAM-like_N"/>
</dbReference>
<evidence type="ECO:0000256" key="2">
    <source>
        <dbReference type="ARBA" id="ARBA00023125"/>
    </source>
</evidence>
<evidence type="ECO:0000256" key="5">
    <source>
        <dbReference type="SAM" id="MobiDB-lite"/>
    </source>
</evidence>
<dbReference type="InterPro" id="IPR044068">
    <property type="entry name" value="CB"/>
</dbReference>
<keyword evidence="2 4" id="KW-0238">DNA-binding</keyword>
<dbReference type="AlphaFoldDB" id="A0A2A7MNQ9"/>
<reference evidence="9 10" key="1">
    <citation type="submission" date="2017-10" db="EMBL/GenBank/DDBJ databases">
        <title>The new phylogeny of genus Mycobacterium.</title>
        <authorList>
            <person name="Tortoli E."/>
            <person name="Trovato A."/>
            <person name="Cirillo D.M."/>
        </authorList>
    </citation>
    <scope>NUCLEOTIDE SEQUENCE [LARGE SCALE GENOMIC DNA]</scope>
    <source>
        <strain evidence="9 10">CCUG37673</strain>
    </source>
</reference>
<comment type="caution">
    <text evidence="9">The sequence shown here is derived from an EMBL/GenBank/DDBJ whole genome shotgun (WGS) entry which is preliminary data.</text>
</comment>
<name>A0A2A7MNQ9_MYCAG</name>
<dbReference type="OrthoDB" id="4326943at2"/>
<dbReference type="Proteomes" id="UP000220914">
    <property type="component" value="Unassembled WGS sequence"/>
</dbReference>